<evidence type="ECO:0000313" key="2">
    <source>
        <dbReference type="Proteomes" id="UP000091857"/>
    </source>
</evidence>
<dbReference type="EMBL" id="CM004391">
    <property type="protein sequence ID" value="KAG8654472.1"/>
    <property type="molecule type" value="Genomic_DNA"/>
</dbReference>
<sequence>MEWYRRVSRRWISVKGAALGSAEDGVEHMHAMATNPTTGSMTSICDLLQSVSFCMMEERRQTQFPAPNPAPAPPHITTDPDDPPIPDSVSRGSRDRNCGHGRGRRRDHAEAVERDSDVHPVPPPIQYHQSQAEYEHAPSSSNVPPRSSQVPSVYYPSQSQFMGWTPGSNTMPSFTPGAYGIPFMPIGSMFPAFPPEPAHDASTSRPFHMSGGTTENVFAGYNPGLGYGQAGVSHFGQSDPAGSVVQHPDVSAPTQDDLEHQQFLAPGPWQGRLRAPHERRHRGCGTGDHD</sequence>
<gene>
    <name evidence="1" type="ORF">MANES_05G128101v8</name>
</gene>
<keyword evidence="2" id="KW-1185">Reference proteome</keyword>
<reference evidence="2" key="1">
    <citation type="journal article" date="2016" name="Nat. Biotechnol.">
        <title>Sequencing wild and cultivated cassava and related species reveals extensive interspecific hybridization and genetic diversity.</title>
        <authorList>
            <person name="Bredeson J.V."/>
            <person name="Lyons J.B."/>
            <person name="Prochnik S.E."/>
            <person name="Wu G.A."/>
            <person name="Ha C.M."/>
            <person name="Edsinger-Gonzales E."/>
            <person name="Grimwood J."/>
            <person name="Schmutz J."/>
            <person name="Rabbi I.Y."/>
            <person name="Egesi C."/>
            <person name="Nauluvula P."/>
            <person name="Lebot V."/>
            <person name="Ndunguru J."/>
            <person name="Mkamilo G."/>
            <person name="Bart R.S."/>
            <person name="Setter T.L."/>
            <person name="Gleadow R.M."/>
            <person name="Kulakow P."/>
            <person name="Ferguson M.E."/>
            <person name="Rounsley S."/>
            <person name="Rokhsar D.S."/>
        </authorList>
    </citation>
    <scope>NUCLEOTIDE SEQUENCE [LARGE SCALE GENOMIC DNA]</scope>
    <source>
        <strain evidence="2">cv. AM560-2</strain>
    </source>
</reference>
<comment type="caution">
    <text evidence="1">The sequence shown here is derived from an EMBL/GenBank/DDBJ whole genome shotgun (WGS) entry which is preliminary data.</text>
</comment>
<accession>A0ACB7HPC2</accession>
<organism evidence="1 2">
    <name type="scientific">Manihot esculenta</name>
    <name type="common">Cassava</name>
    <name type="synonym">Jatropha manihot</name>
    <dbReference type="NCBI Taxonomy" id="3983"/>
    <lineage>
        <taxon>Eukaryota</taxon>
        <taxon>Viridiplantae</taxon>
        <taxon>Streptophyta</taxon>
        <taxon>Embryophyta</taxon>
        <taxon>Tracheophyta</taxon>
        <taxon>Spermatophyta</taxon>
        <taxon>Magnoliopsida</taxon>
        <taxon>eudicotyledons</taxon>
        <taxon>Gunneridae</taxon>
        <taxon>Pentapetalae</taxon>
        <taxon>rosids</taxon>
        <taxon>fabids</taxon>
        <taxon>Malpighiales</taxon>
        <taxon>Euphorbiaceae</taxon>
        <taxon>Crotonoideae</taxon>
        <taxon>Manihoteae</taxon>
        <taxon>Manihot</taxon>
    </lineage>
</organism>
<evidence type="ECO:0000313" key="1">
    <source>
        <dbReference type="EMBL" id="KAG8654472.1"/>
    </source>
</evidence>
<name>A0ACB7HPC2_MANES</name>
<proteinExistence type="predicted"/>
<protein>
    <submittedName>
        <fullName evidence="1">Uncharacterized protein</fullName>
    </submittedName>
</protein>
<dbReference type="Proteomes" id="UP000091857">
    <property type="component" value="Chromosome 5"/>
</dbReference>